<dbReference type="eggNOG" id="COG1933">
    <property type="taxonomic scope" value="Bacteria"/>
</dbReference>
<proteinExistence type="predicted"/>
<feature type="region of interest" description="Disordered" evidence="1">
    <location>
        <begin position="1"/>
        <end position="108"/>
    </location>
</feature>
<dbReference type="AlphaFoldDB" id="K1ESS6"/>
<keyword evidence="2" id="KW-1133">Transmembrane helix</keyword>
<keyword evidence="6" id="KW-1185">Reference proteome</keyword>
<name>K1ESS6_9MICO</name>
<keyword evidence="2" id="KW-0472">Membrane</keyword>
<dbReference type="EMBL" id="PIPF01000002">
    <property type="protein sequence ID" value="RWU85086.1"/>
    <property type="molecule type" value="Genomic_DNA"/>
</dbReference>
<sequence length="193" mass="20240">MTEHAPGWYEHDGERRYWDGTRWTHSTSAPPPTSTPSPTSASASPTTGAATPASPPPPPSSQVVPYTAPTHGQAPPPGAGQAPFGQQSYSQQPYPQPPHVGPAGAMPAPRKDPAISLILSLFIPGVGSMVNGDVGAGVGFLGLYIFGLVLVICLGWILIGFIGLPLMVVAWGWGMYHAYQGAVELNRRNGYQS</sequence>
<accession>K1ESS6</accession>
<dbReference type="STRING" id="1210046.B277_04065"/>
<feature type="compositionally biased region" description="Basic and acidic residues" evidence="1">
    <location>
        <begin position="1"/>
        <end position="19"/>
    </location>
</feature>
<dbReference type="EMBL" id="ALWX01000014">
    <property type="protein sequence ID" value="EKA62193.1"/>
    <property type="molecule type" value="Genomic_DNA"/>
</dbReference>
<dbReference type="OrthoDB" id="4774718at2"/>
<comment type="caution">
    <text evidence="3">The sequence shown here is derived from an EMBL/GenBank/DDBJ whole genome shotgun (WGS) entry which is preliminary data.</text>
</comment>
<keyword evidence="2" id="KW-0812">Transmembrane</keyword>
<gene>
    <name evidence="3" type="ORF">B277_04065</name>
    <name evidence="4" type="ORF">CWN80_02750</name>
</gene>
<protein>
    <submittedName>
        <fullName evidence="4">DUF2510 domain-containing protein</fullName>
    </submittedName>
</protein>
<dbReference type="Proteomes" id="UP000288711">
    <property type="component" value="Unassembled WGS sequence"/>
</dbReference>
<evidence type="ECO:0000313" key="6">
    <source>
        <dbReference type="Proteomes" id="UP000288711"/>
    </source>
</evidence>
<evidence type="ECO:0000313" key="5">
    <source>
        <dbReference type="Proteomes" id="UP000004474"/>
    </source>
</evidence>
<feature type="transmembrane region" description="Helical" evidence="2">
    <location>
        <begin position="114"/>
        <end position="131"/>
    </location>
</feature>
<reference evidence="4 6" key="1">
    <citation type="journal article" date="2009" name="Int. J. Syst. Evol. Microbiol.">
        <title>Janibacter hoylei sp. nov., Bacillus isronensis sp. nov. and Bacillus aryabhattai sp. nov., isolated from cryotubes used for collecting air from the upper atmosphere.</title>
        <authorList>
            <person name="Shivaji S."/>
            <person name="Chaturvedi P."/>
            <person name="Begum Z."/>
            <person name="Pindi P.K."/>
            <person name="Manorama R."/>
            <person name="Padmanaban D.A."/>
            <person name="Shouche Y.S."/>
            <person name="Pawar S."/>
            <person name="Vaishampayan P."/>
            <person name="Dutt C.B."/>
            <person name="Datta G.N."/>
            <person name="Manchanda R.K."/>
            <person name="Rao U.R."/>
            <person name="Bhargava P.M."/>
            <person name="Narlikar J.V."/>
        </authorList>
    </citation>
    <scope>NUCLEOTIDE SEQUENCE [LARGE SCALE GENOMIC DNA]</scope>
    <source>
        <strain evidence="4 6">PVAS-1</strain>
    </source>
</reference>
<organism evidence="3 5">
    <name type="scientific">Janibacter hoylei PVAS-1</name>
    <dbReference type="NCBI Taxonomy" id="1210046"/>
    <lineage>
        <taxon>Bacteria</taxon>
        <taxon>Bacillati</taxon>
        <taxon>Actinomycetota</taxon>
        <taxon>Actinomycetes</taxon>
        <taxon>Micrococcales</taxon>
        <taxon>Intrasporangiaceae</taxon>
        <taxon>Janibacter</taxon>
    </lineage>
</organism>
<feature type="compositionally biased region" description="Low complexity" evidence="1">
    <location>
        <begin position="36"/>
        <end position="52"/>
    </location>
</feature>
<dbReference type="Proteomes" id="UP000004474">
    <property type="component" value="Unassembled WGS sequence"/>
</dbReference>
<feature type="compositionally biased region" description="Low complexity" evidence="1">
    <location>
        <begin position="79"/>
        <end position="93"/>
    </location>
</feature>
<evidence type="ECO:0000313" key="4">
    <source>
        <dbReference type="EMBL" id="RWU85086.1"/>
    </source>
</evidence>
<evidence type="ECO:0000313" key="3">
    <source>
        <dbReference type="EMBL" id="EKA62193.1"/>
    </source>
</evidence>
<reference evidence="4" key="3">
    <citation type="submission" date="2017-11" db="EMBL/GenBank/DDBJ databases">
        <authorList>
            <person name="Seuylemezian A."/>
            <person name="Cooper K."/>
            <person name="Vaishampayan P."/>
        </authorList>
    </citation>
    <scope>NUCLEOTIDE SEQUENCE</scope>
    <source>
        <strain evidence="4">PVAS-1</strain>
    </source>
</reference>
<feature type="transmembrane region" description="Helical" evidence="2">
    <location>
        <begin position="143"/>
        <end position="171"/>
    </location>
</feature>
<evidence type="ECO:0000256" key="1">
    <source>
        <dbReference type="SAM" id="MobiDB-lite"/>
    </source>
</evidence>
<reference evidence="3 5" key="2">
    <citation type="journal article" date="2012" name="J. Bacteriol.">
        <title>Genome Sequence of Janibacter hoylei MTCC8307, Isolated from the Stratospheric Air.</title>
        <authorList>
            <person name="Pawar S.P."/>
            <person name="Dhotre D.P."/>
            <person name="Shetty S.A."/>
            <person name="Chowdhury S.P."/>
            <person name="Chaudhari B.L."/>
            <person name="Shouche Y.S."/>
        </authorList>
    </citation>
    <scope>NUCLEOTIDE SEQUENCE [LARGE SCALE GENOMIC DNA]</scope>
    <source>
        <strain evidence="3 5">PVAS-1</strain>
    </source>
</reference>
<dbReference type="PATRIC" id="fig|1210046.3.peg.791"/>
<dbReference type="RefSeq" id="WP_007925388.1">
    <property type="nucleotide sequence ID" value="NZ_ALWX01000014.1"/>
</dbReference>
<evidence type="ECO:0000256" key="2">
    <source>
        <dbReference type="SAM" id="Phobius"/>
    </source>
</evidence>